<dbReference type="EMBL" id="DS113479">
    <property type="protein sequence ID" value="EAY04309.1"/>
    <property type="molecule type" value="Genomic_DNA"/>
</dbReference>
<dbReference type="InParanoid" id="A2ESR8"/>
<dbReference type="Pfam" id="PF04548">
    <property type="entry name" value="AIG1"/>
    <property type="match status" value="1"/>
</dbReference>
<dbReference type="SUPFAM" id="SSF52540">
    <property type="entry name" value="P-loop containing nucleoside triphosphate hydrolases"/>
    <property type="match status" value="1"/>
</dbReference>
<evidence type="ECO:0000256" key="9">
    <source>
        <dbReference type="ARBA" id="ARBA00022801"/>
    </source>
</evidence>
<dbReference type="KEGG" id="tva:4762164"/>
<keyword evidence="14" id="KW-0342">GTP-binding</keyword>
<proteinExistence type="predicted"/>
<comment type="subcellular location">
    <subcellularLocation>
        <location evidence="2">Membrane</location>
        <topology evidence="2">Single-pass membrane protein</topology>
    </subcellularLocation>
    <subcellularLocation>
        <location evidence="16">Plastid</location>
        <location evidence="16">Chloroplast outer membrane</location>
    </subcellularLocation>
</comment>
<evidence type="ECO:0000256" key="8">
    <source>
        <dbReference type="ARBA" id="ARBA00022741"/>
    </source>
</evidence>
<keyword evidence="7" id="KW-0479">Metal-binding</keyword>
<accession>A2ESR8</accession>
<keyword evidence="3" id="KW-0813">Transport</keyword>
<gene>
    <name evidence="18" type="ORF">TVAG_250690</name>
</gene>
<evidence type="ECO:0000256" key="7">
    <source>
        <dbReference type="ARBA" id="ARBA00022723"/>
    </source>
</evidence>
<dbReference type="PROSITE" id="PS51720">
    <property type="entry name" value="G_AIG1"/>
    <property type="match status" value="1"/>
</dbReference>
<keyword evidence="6" id="KW-0812">Transmembrane</keyword>
<dbReference type="GO" id="GO:0046872">
    <property type="term" value="F:metal ion binding"/>
    <property type="evidence" value="ECO:0007669"/>
    <property type="project" value="UniProtKB-KW"/>
</dbReference>
<dbReference type="VEuPathDB" id="TrichDB:TVAG_250690"/>
<evidence type="ECO:0000256" key="14">
    <source>
        <dbReference type="ARBA" id="ARBA00023134"/>
    </source>
</evidence>
<evidence type="ECO:0000256" key="5">
    <source>
        <dbReference type="ARBA" id="ARBA00022640"/>
    </source>
</evidence>
<keyword evidence="8" id="KW-0547">Nucleotide-binding</keyword>
<reference evidence="18" key="2">
    <citation type="journal article" date="2007" name="Science">
        <title>Draft genome sequence of the sexually transmitted pathogen Trichomonas vaginalis.</title>
        <authorList>
            <person name="Carlton J.M."/>
            <person name="Hirt R.P."/>
            <person name="Silva J.C."/>
            <person name="Delcher A.L."/>
            <person name="Schatz M."/>
            <person name="Zhao Q."/>
            <person name="Wortman J.R."/>
            <person name="Bidwell S.L."/>
            <person name="Alsmark U.C.M."/>
            <person name="Besteiro S."/>
            <person name="Sicheritz-Ponten T."/>
            <person name="Noel C.J."/>
            <person name="Dacks J.B."/>
            <person name="Foster P.G."/>
            <person name="Simillion C."/>
            <person name="Van de Peer Y."/>
            <person name="Miranda-Saavedra D."/>
            <person name="Barton G.J."/>
            <person name="Westrop G.D."/>
            <person name="Mueller S."/>
            <person name="Dessi D."/>
            <person name="Fiori P.L."/>
            <person name="Ren Q."/>
            <person name="Paulsen I."/>
            <person name="Zhang H."/>
            <person name="Bastida-Corcuera F.D."/>
            <person name="Simoes-Barbosa A."/>
            <person name="Brown M.T."/>
            <person name="Hayes R.D."/>
            <person name="Mukherjee M."/>
            <person name="Okumura C.Y."/>
            <person name="Schneider R."/>
            <person name="Smith A.J."/>
            <person name="Vanacova S."/>
            <person name="Villalvazo M."/>
            <person name="Haas B.J."/>
            <person name="Pertea M."/>
            <person name="Feldblyum T.V."/>
            <person name="Utterback T.R."/>
            <person name="Shu C.L."/>
            <person name="Osoegawa K."/>
            <person name="de Jong P.J."/>
            <person name="Hrdy I."/>
            <person name="Horvathova L."/>
            <person name="Zubacova Z."/>
            <person name="Dolezal P."/>
            <person name="Malik S.B."/>
            <person name="Logsdon J.M. Jr."/>
            <person name="Henze K."/>
            <person name="Gupta A."/>
            <person name="Wang C.C."/>
            <person name="Dunne R.L."/>
            <person name="Upcroft J.A."/>
            <person name="Upcroft P."/>
            <person name="White O."/>
            <person name="Salzberg S.L."/>
            <person name="Tang P."/>
            <person name="Chiu C.-H."/>
            <person name="Lee Y.-S."/>
            <person name="Embley T.M."/>
            <person name="Coombs G.H."/>
            <person name="Mottram J.C."/>
            <person name="Tachezy J."/>
            <person name="Fraser-Liggett C.M."/>
            <person name="Johnson P.J."/>
        </authorList>
    </citation>
    <scope>NUCLEOTIDE SEQUENCE [LARGE SCALE GENOMIC DNA]</scope>
    <source>
        <strain evidence="18">G3</strain>
    </source>
</reference>
<evidence type="ECO:0000256" key="6">
    <source>
        <dbReference type="ARBA" id="ARBA00022692"/>
    </source>
</evidence>
<dbReference type="RefSeq" id="XP_001316532.1">
    <property type="nucleotide sequence ID" value="XM_001316497.1"/>
</dbReference>
<reference evidence="18" key="1">
    <citation type="submission" date="2006-10" db="EMBL/GenBank/DDBJ databases">
        <authorList>
            <person name="Amadeo P."/>
            <person name="Zhao Q."/>
            <person name="Wortman J."/>
            <person name="Fraser-Liggett C."/>
            <person name="Carlton J."/>
        </authorList>
    </citation>
    <scope>NUCLEOTIDE SEQUENCE</scope>
    <source>
        <strain evidence="18">G3</strain>
    </source>
</reference>
<evidence type="ECO:0000256" key="4">
    <source>
        <dbReference type="ARBA" id="ARBA00022528"/>
    </source>
</evidence>
<keyword evidence="5" id="KW-0934">Plastid</keyword>
<dbReference type="SMR" id="A2ESR8"/>
<feature type="domain" description="AIG1-type G" evidence="17">
    <location>
        <begin position="4"/>
        <end position="221"/>
    </location>
</feature>
<evidence type="ECO:0000256" key="2">
    <source>
        <dbReference type="ARBA" id="ARBA00004167"/>
    </source>
</evidence>
<keyword evidence="9" id="KW-0378">Hydrolase</keyword>
<evidence type="ECO:0000256" key="15">
    <source>
        <dbReference type="ARBA" id="ARBA00023136"/>
    </source>
</evidence>
<evidence type="ECO:0000259" key="17">
    <source>
        <dbReference type="PROSITE" id="PS51720"/>
    </source>
</evidence>
<dbReference type="STRING" id="5722.A2ESR8"/>
<dbReference type="GO" id="GO:0015031">
    <property type="term" value="P:protein transport"/>
    <property type="evidence" value="ECO:0007669"/>
    <property type="project" value="UniProtKB-KW"/>
</dbReference>
<keyword evidence="19" id="KW-1185">Reference proteome</keyword>
<dbReference type="GO" id="GO:0005525">
    <property type="term" value="F:GTP binding"/>
    <property type="evidence" value="ECO:0007669"/>
    <property type="project" value="UniProtKB-KW"/>
</dbReference>
<comment type="cofactor">
    <cofactor evidence="1">
        <name>Mg(2+)</name>
        <dbReference type="ChEBI" id="CHEBI:18420"/>
    </cofactor>
</comment>
<dbReference type="CDD" id="cd00882">
    <property type="entry name" value="Ras_like_GTPase"/>
    <property type="match status" value="1"/>
</dbReference>
<evidence type="ECO:0000256" key="3">
    <source>
        <dbReference type="ARBA" id="ARBA00022448"/>
    </source>
</evidence>
<evidence type="ECO:0000256" key="13">
    <source>
        <dbReference type="ARBA" id="ARBA00022989"/>
    </source>
</evidence>
<evidence type="ECO:0000256" key="10">
    <source>
        <dbReference type="ARBA" id="ARBA00022805"/>
    </source>
</evidence>
<evidence type="ECO:0000313" key="18">
    <source>
        <dbReference type="EMBL" id="EAY04309.1"/>
    </source>
</evidence>
<dbReference type="FunFam" id="3.40.50.300:FF:002894">
    <property type="entry name" value="AIG1 family protein"/>
    <property type="match status" value="1"/>
</dbReference>
<keyword evidence="13" id="KW-1133">Transmembrane helix</keyword>
<dbReference type="Proteomes" id="UP000001542">
    <property type="component" value="Unassembled WGS sequence"/>
</dbReference>
<dbReference type="OMA" id="WTIAREN"/>
<dbReference type="VEuPathDB" id="TrichDB:TVAGG3_0826450"/>
<dbReference type="InterPro" id="IPR006703">
    <property type="entry name" value="G_AIG1"/>
</dbReference>
<evidence type="ECO:0000313" key="19">
    <source>
        <dbReference type="Proteomes" id="UP000001542"/>
    </source>
</evidence>
<evidence type="ECO:0000256" key="16">
    <source>
        <dbReference type="ARBA" id="ARBA00024013"/>
    </source>
</evidence>
<sequence>MEDEKSVVVMFIGDTGSGKSSIGNMYLKENVFETSDKPHACTLVPKQSSKIINGTERIVIDTEGFDDGDHITEEQIERLAQYLKNLQTGINAIGIVIQAPLMRLTKGVKDVVKFIYDAFGDVILSHLCVIWTFSSSTYPDRQTRDNEYRPLLAKYLQEISGAKETPNIPFYYVNCHKPDKEFCVQSMTQFHGWAVSRKKFSSADIKEATYGYTAEEEKEERVRVDIITEGNVTYDKYIDSIRLKCISNTNKKDIRYSDWETIKEYKEKIVEVHEENQNNVLVGYTYENGNKYEIRHDLVREVTFFFKTNEKKEGNWTIARENKVLVGETKTHEEVIEKESTEPAEGGYNRIKASFKRMIKINPDGEASFGEFQEIPGTRISNFVKNKPVVIKELEKPSIFEKLLLTVATIGSIFLGKLIPPKP</sequence>
<dbReference type="Gene3D" id="3.40.50.300">
    <property type="entry name" value="P-loop containing nucleotide triphosphate hydrolases"/>
    <property type="match status" value="1"/>
</dbReference>
<dbReference type="AlphaFoldDB" id="A2ESR8"/>
<organism evidence="18 19">
    <name type="scientific">Trichomonas vaginalis (strain ATCC PRA-98 / G3)</name>
    <dbReference type="NCBI Taxonomy" id="412133"/>
    <lineage>
        <taxon>Eukaryota</taxon>
        <taxon>Metamonada</taxon>
        <taxon>Parabasalia</taxon>
        <taxon>Trichomonadida</taxon>
        <taxon>Trichomonadidae</taxon>
        <taxon>Trichomonas</taxon>
    </lineage>
</organism>
<keyword evidence="12" id="KW-0653">Protein transport</keyword>
<keyword evidence="10" id="KW-1002">Plastid outer membrane</keyword>
<dbReference type="InterPro" id="IPR027417">
    <property type="entry name" value="P-loop_NTPase"/>
</dbReference>
<dbReference type="GO" id="GO:0003924">
    <property type="term" value="F:GTPase activity"/>
    <property type="evidence" value="ECO:0000318"/>
    <property type="project" value="GO_Central"/>
</dbReference>
<evidence type="ECO:0000256" key="11">
    <source>
        <dbReference type="ARBA" id="ARBA00022842"/>
    </source>
</evidence>
<dbReference type="PANTHER" id="PTHR10903">
    <property type="entry name" value="GTPASE, IMAP FAMILY MEMBER-RELATED"/>
    <property type="match status" value="1"/>
</dbReference>
<evidence type="ECO:0000256" key="1">
    <source>
        <dbReference type="ARBA" id="ARBA00001946"/>
    </source>
</evidence>
<name>A2ESR8_TRIV3</name>
<keyword evidence="15" id="KW-0472">Membrane</keyword>
<dbReference type="PANTHER" id="PTHR10903:SF135">
    <property type="entry name" value="TRANSLOCASE OF CHLOROPLAST 120, CHLOROPLASTIC-RELATED"/>
    <property type="match status" value="1"/>
</dbReference>
<dbReference type="GO" id="GO:0009707">
    <property type="term" value="C:chloroplast outer membrane"/>
    <property type="evidence" value="ECO:0007669"/>
    <property type="project" value="UniProtKB-SubCell"/>
</dbReference>
<keyword evidence="11" id="KW-0460">Magnesium</keyword>
<dbReference type="OrthoDB" id="8954335at2759"/>
<dbReference type="InterPro" id="IPR045058">
    <property type="entry name" value="GIMA/IAN/Toc"/>
</dbReference>
<keyword evidence="4" id="KW-0150">Chloroplast</keyword>
<protein>
    <recommendedName>
        <fullName evidence="17">AIG1-type G domain-containing protein</fullName>
    </recommendedName>
</protein>
<evidence type="ECO:0000256" key="12">
    <source>
        <dbReference type="ARBA" id="ARBA00022927"/>
    </source>
</evidence>